<dbReference type="Pfam" id="PF15428">
    <property type="entry name" value="Imm26"/>
    <property type="match status" value="1"/>
</dbReference>
<dbReference type="EMBL" id="JACERG010000017">
    <property type="protein sequence ID" value="MBA5224555.1"/>
    <property type="molecule type" value="Genomic_DNA"/>
</dbReference>
<reference evidence="1 2" key="1">
    <citation type="submission" date="2020-07" db="EMBL/GenBank/DDBJ databases">
        <title>Differential regulation of undecylprodigiosin biosynthesis in the yeast-scavenging Streptomyces strain MBK6.</title>
        <authorList>
            <person name="Baral B."/>
            <person name="Siitonen V."/>
            <person name="Laughlin M."/>
            <person name="Yamada K."/>
            <person name="Ilomaeki M."/>
            <person name="Metsae-Ketelae M."/>
            <person name="Niemi J."/>
        </authorList>
    </citation>
    <scope>NUCLEOTIDE SEQUENCE [LARGE SCALE GENOMIC DNA]</scope>
    <source>
        <strain evidence="1 2">MBK6</strain>
    </source>
</reference>
<dbReference type="InterPro" id="IPR029278">
    <property type="entry name" value="Imm26"/>
</dbReference>
<comment type="caution">
    <text evidence="1">The sequence shown here is derived from an EMBL/GenBank/DDBJ whole genome shotgun (WGS) entry which is preliminary data.</text>
</comment>
<name>A0A7W2DWY2_9ACTN</name>
<organism evidence="1 2">
    <name type="scientific">Streptomyces griseoaurantiacus</name>
    <dbReference type="NCBI Taxonomy" id="68213"/>
    <lineage>
        <taxon>Bacteria</taxon>
        <taxon>Bacillati</taxon>
        <taxon>Actinomycetota</taxon>
        <taxon>Actinomycetes</taxon>
        <taxon>Kitasatosporales</taxon>
        <taxon>Streptomycetaceae</taxon>
        <taxon>Streptomyces</taxon>
        <taxon>Streptomyces aurantiacus group</taxon>
    </lineage>
</organism>
<accession>A0A7W2DWY2</accession>
<dbReference type="Proteomes" id="UP000587608">
    <property type="component" value="Unassembled WGS sequence"/>
</dbReference>
<proteinExistence type="predicted"/>
<dbReference type="AlphaFoldDB" id="A0A7W2DWY2"/>
<evidence type="ECO:0000313" key="2">
    <source>
        <dbReference type="Proteomes" id="UP000587608"/>
    </source>
</evidence>
<evidence type="ECO:0000313" key="1">
    <source>
        <dbReference type="EMBL" id="MBA5224555.1"/>
    </source>
</evidence>
<gene>
    <name evidence="1" type="ORF">H1X69_24595</name>
</gene>
<protein>
    <submittedName>
        <fullName evidence="1">Immunity 26/phosphotriesterase HocA family protein</fullName>
    </submittedName>
</protein>
<dbReference type="RefSeq" id="WP_191854055.1">
    <property type="nucleotide sequence ID" value="NZ_JACERG010000017.1"/>
</dbReference>
<sequence>MTRKLPYSPGDIFAVPLRDHGYALGVVARADGKGIVLGYFFGPRVESLEGLPQVRALEANSAIKICRCGDLGLIREKWPVVGRVESWDPAQWNVPEFCRNGDTRVVYDGDSLAISREERLDSRECRLLPQDGLEGAGFVEIKLTRLLGA</sequence>